<organism evidence="2 3">
    <name type="scientific">Rotaria sordida</name>
    <dbReference type="NCBI Taxonomy" id="392033"/>
    <lineage>
        <taxon>Eukaryota</taxon>
        <taxon>Metazoa</taxon>
        <taxon>Spiralia</taxon>
        <taxon>Gnathifera</taxon>
        <taxon>Rotifera</taxon>
        <taxon>Eurotatoria</taxon>
        <taxon>Bdelloidea</taxon>
        <taxon>Philodinida</taxon>
        <taxon>Philodinidae</taxon>
        <taxon>Rotaria</taxon>
    </lineage>
</organism>
<evidence type="ECO:0000256" key="1">
    <source>
        <dbReference type="SAM" id="MobiDB-lite"/>
    </source>
</evidence>
<feature type="non-terminal residue" evidence="2">
    <location>
        <position position="1"/>
    </location>
</feature>
<gene>
    <name evidence="2" type="ORF">JBS370_LOCUS40289</name>
</gene>
<feature type="compositionally biased region" description="Acidic residues" evidence="1">
    <location>
        <begin position="99"/>
        <end position="113"/>
    </location>
</feature>
<reference evidence="2" key="1">
    <citation type="submission" date="2021-02" db="EMBL/GenBank/DDBJ databases">
        <authorList>
            <person name="Nowell W R."/>
        </authorList>
    </citation>
    <scope>NUCLEOTIDE SEQUENCE</scope>
</reference>
<dbReference type="AlphaFoldDB" id="A0A820HSC4"/>
<dbReference type="EMBL" id="CAJOBD010034936">
    <property type="protein sequence ID" value="CAF4298098.1"/>
    <property type="molecule type" value="Genomic_DNA"/>
</dbReference>
<evidence type="ECO:0000313" key="3">
    <source>
        <dbReference type="Proteomes" id="UP000663836"/>
    </source>
</evidence>
<evidence type="ECO:0000313" key="2">
    <source>
        <dbReference type="EMBL" id="CAF4298098.1"/>
    </source>
</evidence>
<feature type="region of interest" description="Disordered" evidence="1">
    <location>
        <begin position="66"/>
        <end position="135"/>
    </location>
</feature>
<feature type="compositionally biased region" description="Acidic residues" evidence="1">
    <location>
        <begin position="126"/>
        <end position="135"/>
    </location>
</feature>
<sequence>IYKINLLLFTCIEKKNNMAFVQSNQQLNNNNMIYWHLIQLLDVSPNGRFVLPFSRRLILIDRPFENENQNKKNKTNETSTHYYKSESEFSSSSLSEDCFQTDDENNDEYDESLDPTWYAPSPFDYDPYDSYDWES</sequence>
<comment type="caution">
    <text evidence="2">The sequence shown here is derived from an EMBL/GenBank/DDBJ whole genome shotgun (WGS) entry which is preliminary data.</text>
</comment>
<protein>
    <submittedName>
        <fullName evidence="2">Uncharacterized protein</fullName>
    </submittedName>
</protein>
<accession>A0A820HSC4</accession>
<name>A0A820HSC4_9BILA</name>
<proteinExistence type="predicted"/>
<dbReference type="Proteomes" id="UP000663836">
    <property type="component" value="Unassembled WGS sequence"/>
</dbReference>